<protein>
    <submittedName>
        <fullName evidence="1">Putative transposase</fullName>
    </submittedName>
</protein>
<dbReference type="GO" id="GO:0006313">
    <property type="term" value="P:DNA transposition"/>
    <property type="evidence" value="ECO:0007669"/>
    <property type="project" value="InterPro"/>
</dbReference>
<accession>A0A7W6MIE1</accession>
<reference evidence="1 2" key="1">
    <citation type="submission" date="2020-08" db="EMBL/GenBank/DDBJ databases">
        <title>Genomic Encyclopedia of Type Strains, Phase IV (KMG-V): Genome sequencing to study the core and pangenomes of soil and plant-associated prokaryotes.</title>
        <authorList>
            <person name="Whitman W."/>
        </authorList>
    </citation>
    <scope>NUCLEOTIDE SEQUENCE [LARGE SCALE GENOMIC DNA]</scope>
    <source>
        <strain evidence="1 2">SEMIA 4074</strain>
    </source>
</reference>
<dbReference type="GO" id="GO:0004803">
    <property type="term" value="F:transposase activity"/>
    <property type="evidence" value="ECO:0007669"/>
    <property type="project" value="InterPro"/>
</dbReference>
<dbReference type="SUPFAM" id="SSF46689">
    <property type="entry name" value="Homeodomain-like"/>
    <property type="match status" value="1"/>
</dbReference>
<evidence type="ECO:0000313" key="2">
    <source>
        <dbReference type="Proteomes" id="UP000524492"/>
    </source>
</evidence>
<organism evidence="1 2">
    <name type="scientific">Rhizobium aethiopicum</name>
    <dbReference type="NCBI Taxonomy" id="1138170"/>
    <lineage>
        <taxon>Bacteria</taxon>
        <taxon>Pseudomonadati</taxon>
        <taxon>Pseudomonadota</taxon>
        <taxon>Alphaproteobacteria</taxon>
        <taxon>Hyphomicrobiales</taxon>
        <taxon>Rhizobiaceae</taxon>
        <taxon>Rhizobium/Agrobacterium group</taxon>
        <taxon>Rhizobium</taxon>
    </lineage>
</organism>
<dbReference type="AlphaFoldDB" id="A0A7W6MIE1"/>
<dbReference type="InterPro" id="IPR052546">
    <property type="entry name" value="Transposase_8_domain"/>
</dbReference>
<dbReference type="PANTHER" id="PTHR33609">
    <property type="entry name" value="LOW CALCIUM RESPONSE LOCUS PROTEIN S"/>
    <property type="match status" value="1"/>
</dbReference>
<evidence type="ECO:0000313" key="1">
    <source>
        <dbReference type="EMBL" id="MBB4193281.1"/>
    </source>
</evidence>
<proteinExistence type="predicted"/>
<dbReference type="InterPro" id="IPR002514">
    <property type="entry name" value="Transposase_8"/>
</dbReference>
<dbReference type="EMBL" id="JACIFV010000011">
    <property type="protein sequence ID" value="MBB4193281.1"/>
    <property type="molecule type" value="Genomic_DNA"/>
</dbReference>
<dbReference type="Gene3D" id="1.10.10.60">
    <property type="entry name" value="Homeodomain-like"/>
    <property type="match status" value="1"/>
</dbReference>
<dbReference type="PANTHER" id="PTHR33609:SF1">
    <property type="entry name" value="TRANSPOSASE"/>
    <property type="match status" value="1"/>
</dbReference>
<dbReference type="Pfam" id="PF01527">
    <property type="entry name" value="HTH_Tnp_1"/>
    <property type="match status" value="1"/>
</dbReference>
<dbReference type="Proteomes" id="UP000524492">
    <property type="component" value="Unassembled WGS sequence"/>
</dbReference>
<comment type="caution">
    <text evidence="1">The sequence shown here is derived from an EMBL/GenBank/DDBJ whole genome shotgun (WGS) entry which is preliminary data.</text>
</comment>
<dbReference type="InterPro" id="IPR009057">
    <property type="entry name" value="Homeodomain-like_sf"/>
</dbReference>
<gene>
    <name evidence="1" type="ORF">GGD53_003445</name>
</gene>
<name>A0A7W6MIE1_9HYPH</name>
<sequence length="88" mass="10162">MKASQFSDAQKAFILKQGDEGVSIAEICRKAGISQTTYFNWKKKYAGMLPPEMKRRKQLEDGNSRLKKIVADLTLDREMLQDAIRRRL</sequence>
<keyword evidence="2" id="KW-1185">Reference proteome</keyword>
<dbReference type="GO" id="GO:0003677">
    <property type="term" value="F:DNA binding"/>
    <property type="evidence" value="ECO:0007669"/>
    <property type="project" value="InterPro"/>
</dbReference>